<dbReference type="InterPro" id="IPR011701">
    <property type="entry name" value="MFS"/>
</dbReference>
<reference evidence="9" key="1">
    <citation type="submission" date="2016-10" db="EMBL/GenBank/DDBJ databases">
        <authorList>
            <person name="Varghese N."/>
            <person name="Submissions S."/>
        </authorList>
    </citation>
    <scope>NUCLEOTIDE SEQUENCE [LARGE SCALE GENOMIC DNA]</scope>
    <source>
        <strain evidence="9">DSM 29303</strain>
    </source>
</reference>
<feature type="transmembrane region" description="Helical" evidence="6">
    <location>
        <begin position="319"/>
        <end position="341"/>
    </location>
</feature>
<feature type="transmembrane region" description="Helical" evidence="6">
    <location>
        <begin position="166"/>
        <end position="187"/>
    </location>
</feature>
<feature type="transmembrane region" description="Helical" evidence="6">
    <location>
        <begin position="141"/>
        <end position="160"/>
    </location>
</feature>
<feature type="transmembrane region" description="Helical" evidence="6">
    <location>
        <begin position="259"/>
        <end position="278"/>
    </location>
</feature>
<dbReference type="GO" id="GO:0042908">
    <property type="term" value="P:xenobiotic transport"/>
    <property type="evidence" value="ECO:0007669"/>
    <property type="project" value="UniProtKB-ARBA"/>
</dbReference>
<evidence type="ECO:0000256" key="2">
    <source>
        <dbReference type="ARBA" id="ARBA00022448"/>
    </source>
</evidence>
<keyword evidence="2" id="KW-0813">Transport</keyword>
<keyword evidence="9" id="KW-1185">Reference proteome</keyword>
<gene>
    <name evidence="8" type="ORF">SAMN05444276_101423</name>
</gene>
<evidence type="ECO:0000256" key="3">
    <source>
        <dbReference type="ARBA" id="ARBA00022692"/>
    </source>
</evidence>
<feature type="transmembrane region" description="Helical" evidence="6">
    <location>
        <begin position="381"/>
        <end position="400"/>
    </location>
</feature>
<dbReference type="InterPro" id="IPR005829">
    <property type="entry name" value="Sugar_transporter_CS"/>
</dbReference>
<organism evidence="8 9">
    <name type="scientific">Paracoccus sanguinis</name>
    <dbReference type="NCBI Taxonomy" id="1545044"/>
    <lineage>
        <taxon>Bacteria</taxon>
        <taxon>Pseudomonadati</taxon>
        <taxon>Pseudomonadota</taxon>
        <taxon>Alphaproteobacteria</taxon>
        <taxon>Rhodobacterales</taxon>
        <taxon>Paracoccaceae</taxon>
        <taxon>Paracoccus</taxon>
    </lineage>
</organism>
<name>A0A1H2RSQ9_9RHOB</name>
<keyword evidence="4 6" id="KW-1133">Transmembrane helix</keyword>
<feature type="transmembrane region" description="Helical" evidence="6">
    <location>
        <begin position="290"/>
        <end position="307"/>
    </location>
</feature>
<sequence>MPHSTQAARRLPQGELIAMLAFLFATVAFSIDAMLPALPQIATELTPDDVNRAQLILTSFVAGMGVGTLFAGPISDALGRKRAMGIGFSVYLVGAIAALFVNSLTPLLVARFVQGLGAAGPRIVGTALVRDLYQGREMARITSFIMTVFMIVPALAPSIGQGFIWLGGWHAVFGGFVLFALIGWLWFSLRQPETLPPEARRPLRPRALAQGAREVLSDRQVLLCTLVMSLGFGQMFALLSSAQQLFGETYGKGAQFPLWFAALALLAASGTVFNARLVMRLGMRRIARGAYAMQVGMSGLFLLTLWTGVLPEALRFPAFFLWAVSVFTMAGLTFGNLNALAMQWMGHLAGMTASVTASVSTLAAVLIAAPVGLAYDGTAEPVAVATLVCSALAWVIMHWLSGAPPAPRAPASAG</sequence>
<dbReference type="PROSITE" id="PS50850">
    <property type="entry name" value="MFS"/>
    <property type="match status" value="1"/>
</dbReference>
<dbReference type="Gene3D" id="1.20.1720.10">
    <property type="entry name" value="Multidrug resistance protein D"/>
    <property type="match status" value="1"/>
</dbReference>
<dbReference type="GO" id="GO:0022857">
    <property type="term" value="F:transmembrane transporter activity"/>
    <property type="evidence" value="ECO:0007669"/>
    <property type="project" value="InterPro"/>
</dbReference>
<evidence type="ECO:0000313" key="8">
    <source>
        <dbReference type="EMBL" id="SDW21679.1"/>
    </source>
</evidence>
<dbReference type="CDD" id="cd17320">
    <property type="entry name" value="MFS_MdfA_MDR_like"/>
    <property type="match status" value="1"/>
</dbReference>
<feature type="domain" description="Major facilitator superfamily (MFS) profile" evidence="7">
    <location>
        <begin position="16"/>
        <end position="414"/>
    </location>
</feature>
<dbReference type="OrthoDB" id="9800416at2"/>
<evidence type="ECO:0000256" key="1">
    <source>
        <dbReference type="ARBA" id="ARBA00004141"/>
    </source>
</evidence>
<dbReference type="InterPro" id="IPR020846">
    <property type="entry name" value="MFS_dom"/>
</dbReference>
<evidence type="ECO:0000259" key="7">
    <source>
        <dbReference type="PROSITE" id="PS50850"/>
    </source>
</evidence>
<dbReference type="RefSeq" id="WP_074826010.1">
    <property type="nucleotide sequence ID" value="NZ_FNNA01000001.1"/>
</dbReference>
<protein>
    <submittedName>
        <fullName evidence="8">MFS transporter, DHA1 family, bicyclomycin/chloramphenicol resistance protein</fullName>
    </submittedName>
</protein>
<accession>A0A1H2RSQ9</accession>
<feature type="transmembrane region" description="Helical" evidence="6">
    <location>
        <begin position="55"/>
        <end position="72"/>
    </location>
</feature>
<proteinExistence type="predicted"/>
<dbReference type="PROSITE" id="PS00216">
    <property type="entry name" value="SUGAR_TRANSPORT_1"/>
    <property type="match status" value="1"/>
</dbReference>
<feature type="transmembrane region" description="Helical" evidence="6">
    <location>
        <begin position="16"/>
        <end position="35"/>
    </location>
</feature>
<dbReference type="GO" id="GO:0005886">
    <property type="term" value="C:plasma membrane"/>
    <property type="evidence" value="ECO:0007669"/>
    <property type="project" value="TreeGrafter"/>
</dbReference>
<keyword evidence="3 6" id="KW-0812">Transmembrane</keyword>
<evidence type="ECO:0000313" key="9">
    <source>
        <dbReference type="Proteomes" id="UP000182944"/>
    </source>
</evidence>
<dbReference type="SUPFAM" id="SSF103473">
    <property type="entry name" value="MFS general substrate transporter"/>
    <property type="match status" value="1"/>
</dbReference>
<dbReference type="AlphaFoldDB" id="A0A1H2RSQ9"/>
<dbReference type="Proteomes" id="UP000182944">
    <property type="component" value="Unassembled WGS sequence"/>
</dbReference>
<feature type="transmembrane region" description="Helical" evidence="6">
    <location>
        <begin position="84"/>
        <end position="102"/>
    </location>
</feature>
<dbReference type="GO" id="GO:0140115">
    <property type="term" value="P:export across plasma membrane"/>
    <property type="evidence" value="ECO:0007669"/>
    <property type="project" value="UniProtKB-ARBA"/>
</dbReference>
<keyword evidence="5 6" id="KW-0472">Membrane</keyword>
<dbReference type="Pfam" id="PF07690">
    <property type="entry name" value="MFS_1"/>
    <property type="match status" value="1"/>
</dbReference>
<evidence type="ECO:0000256" key="5">
    <source>
        <dbReference type="ARBA" id="ARBA00023136"/>
    </source>
</evidence>
<dbReference type="EMBL" id="FNNA01000001">
    <property type="protein sequence ID" value="SDW21679.1"/>
    <property type="molecule type" value="Genomic_DNA"/>
</dbReference>
<comment type="subcellular location">
    <subcellularLocation>
        <location evidence="1">Membrane</location>
        <topology evidence="1">Multi-pass membrane protein</topology>
    </subcellularLocation>
</comment>
<evidence type="ECO:0000256" key="6">
    <source>
        <dbReference type="SAM" id="Phobius"/>
    </source>
</evidence>
<dbReference type="InterPro" id="IPR036259">
    <property type="entry name" value="MFS_trans_sf"/>
</dbReference>
<dbReference type="STRING" id="1545044.SAMN05444276_101423"/>
<dbReference type="PANTHER" id="PTHR23502:SF132">
    <property type="entry name" value="POLYAMINE TRANSPORTER 2-RELATED"/>
    <property type="match status" value="1"/>
</dbReference>
<feature type="transmembrane region" description="Helical" evidence="6">
    <location>
        <begin position="353"/>
        <end position="375"/>
    </location>
</feature>
<dbReference type="PANTHER" id="PTHR23502">
    <property type="entry name" value="MAJOR FACILITATOR SUPERFAMILY"/>
    <property type="match status" value="1"/>
</dbReference>
<evidence type="ECO:0000256" key="4">
    <source>
        <dbReference type="ARBA" id="ARBA00022989"/>
    </source>
</evidence>